<evidence type="ECO:0000313" key="2">
    <source>
        <dbReference type="EMBL" id="KAK1163823.1"/>
    </source>
</evidence>
<evidence type="ECO:0000256" key="1">
    <source>
        <dbReference type="SAM" id="Phobius"/>
    </source>
</evidence>
<gene>
    <name evidence="2" type="ORF">AOXY_G15738</name>
</gene>
<feature type="transmembrane region" description="Helical" evidence="1">
    <location>
        <begin position="12"/>
        <end position="35"/>
    </location>
</feature>
<name>A0AAD8D5Z5_ACIOX</name>
<comment type="caution">
    <text evidence="2">The sequence shown here is derived from an EMBL/GenBank/DDBJ whole genome shotgun (WGS) entry which is preliminary data.</text>
</comment>
<dbReference type="Proteomes" id="UP001230051">
    <property type="component" value="Unassembled WGS sequence"/>
</dbReference>
<protein>
    <recommendedName>
        <fullName evidence="4">Transmembrane protein 238</fullName>
    </recommendedName>
</protein>
<dbReference type="EMBL" id="JAGXEW010000014">
    <property type="protein sequence ID" value="KAK1163823.1"/>
    <property type="molecule type" value="Genomic_DNA"/>
</dbReference>
<evidence type="ECO:0000313" key="3">
    <source>
        <dbReference type="Proteomes" id="UP001230051"/>
    </source>
</evidence>
<accession>A0AAD8D5Z5</accession>
<evidence type="ECO:0008006" key="4">
    <source>
        <dbReference type="Google" id="ProtNLM"/>
    </source>
</evidence>
<keyword evidence="1" id="KW-0812">Transmembrane</keyword>
<feature type="transmembrane region" description="Helical" evidence="1">
    <location>
        <begin position="41"/>
        <end position="63"/>
    </location>
</feature>
<keyword evidence="3" id="KW-1185">Reference proteome</keyword>
<dbReference type="PANTHER" id="PTHR28613:SF8">
    <property type="entry name" value="LCCL DOMAIN-CONTAINING PROTEIN"/>
    <property type="match status" value="1"/>
</dbReference>
<sequence>MGCSKIVGRCFPIFVIAIVFDVVGIVLLLLGIFAQLTYWDFFIYTGAIIISLSLIFWICWYSVNLEPSEELRLA</sequence>
<organism evidence="2 3">
    <name type="scientific">Acipenser oxyrinchus oxyrinchus</name>
    <dbReference type="NCBI Taxonomy" id="40147"/>
    <lineage>
        <taxon>Eukaryota</taxon>
        <taxon>Metazoa</taxon>
        <taxon>Chordata</taxon>
        <taxon>Craniata</taxon>
        <taxon>Vertebrata</taxon>
        <taxon>Euteleostomi</taxon>
        <taxon>Actinopterygii</taxon>
        <taxon>Chondrostei</taxon>
        <taxon>Acipenseriformes</taxon>
        <taxon>Acipenseridae</taxon>
        <taxon>Acipenser</taxon>
    </lineage>
</organism>
<keyword evidence="1" id="KW-1133">Transmembrane helix</keyword>
<dbReference type="Pfam" id="PF15125">
    <property type="entry name" value="TMEM238"/>
    <property type="match status" value="1"/>
</dbReference>
<dbReference type="PANTHER" id="PTHR28613">
    <property type="entry name" value="SI:CH211-232M10.4-RELATED"/>
    <property type="match status" value="1"/>
</dbReference>
<reference evidence="2" key="1">
    <citation type="submission" date="2022-02" db="EMBL/GenBank/DDBJ databases">
        <title>Atlantic sturgeon de novo genome assembly.</title>
        <authorList>
            <person name="Stock M."/>
            <person name="Klopp C."/>
            <person name="Guiguen Y."/>
            <person name="Cabau C."/>
            <person name="Parinello H."/>
            <person name="Santidrian Yebra-Pimentel E."/>
            <person name="Kuhl H."/>
            <person name="Dirks R.P."/>
            <person name="Guessner J."/>
            <person name="Wuertz S."/>
            <person name="Du K."/>
            <person name="Schartl M."/>
        </authorList>
    </citation>
    <scope>NUCLEOTIDE SEQUENCE</scope>
    <source>
        <strain evidence="2">STURGEONOMICS-FGT-2020</strain>
        <tissue evidence="2">Whole blood</tissue>
    </source>
</reference>
<dbReference type="InterPro" id="IPR029365">
    <property type="entry name" value="TMEM238"/>
</dbReference>
<dbReference type="AlphaFoldDB" id="A0AAD8D5Z5"/>
<proteinExistence type="predicted"/>
<keyword evidence="1" id="KW-0472">Membrane</keyword>